<keyword evidence="1" id="KW-1133">Transmembrane helix</keyword>
<keyword evidence="1" id="KW-0812">Transmembrane</keyword>
<sequence length="194" mass="22316">MGEESNSSNKSNEVLNLAFFVLTILSLSYTDYAVYEKDHKECYINYLWSLIGTYAFIASSFIYMICRLGVRMGNESVLQQNMGFAIIVFILSVVNLYVFMGIVWTFDTEHSLMFYPEFREWSIHLGRGVKHVTFYRIAECLVKIHSVVLMLLLLLSPFILCCVWGAYNESKADNNSPLANDMLYTTNDRLSSKV</sequence>
<feature type="transmembrane region" description="Helical" evidence="1">
    <location>
        <begin position="144"/>
        <end position="167"/>
    </location>
</feature>
<evidence type="ECO:0000256" key="1">
    <source>
        <dbReference type="SAM" id="Phobius"/>
    </source>
</evidence>
<organism evidence="2">
    <name type="scientific">Megaviridae environmental sample</name>
    <dbReference type="NCBI Taxonomy" id="1737588"/>
    <lineage>
        <taxon>Viruses</taxon>
        <taxon>Varidnaviria</taxon>
        <taxon>Bamfordvirae</taxon>
        <taxon>Nucleocytoviricota</taxon>
        <taxon>Megaviricetes</taxon>
        <taxon>Imitervirales</taxon>
        <taxon>Mimiviridae</taxon>
        <taxon>environmental samples</taxon>
    </lineage>
</organism>
<proteinExistence type="predicted"/>
<keyword evidence="1" id="KW-0472">Membrane</keyword>
<accession>A0A5J6VLG4</accession>
<reference evidence="2" key="1">
    <citation type="journal article" date="2019" name="Philos. Trans. R. Soc. Lond., B, Biol. Sci.">
        <title>Targeted metagenomic recovery of four divergent viruses reveals shared and distinctive characteristics of giant viruses of marine eukaryotes.</title>
        <authorList>
            <person name="Needham D.M."/>
            <person name="Poirier C."/>
            <person name="Hehenberger E."/>
            <person name="Jimenez V."/>
            <person name="Swalwell J.E."/>
            <person name="Santoro A.E."/>
            <person name="Worden A.Z."/>
        </authorList>
    </citation>
    <scope>NUCLEOTIDE SEQUENCE</scope>
    <source>
        <strain evidence="2">OPacV-421</strain>
    </source>
</reference>
<dbReference type="EMBL" id="MN448296">
    <property type="protein sequence ID" value="QFG74995.1"/>
    <property type="molecule type" value="Genomic_DNA"/>
</dbReference>
<feature type="transmembrane region" description="Helical" evidence="1">
    <location>
        <begin position="82"/>
        <end position="106"/>
    </location>
</feature>
<feature type="transmembrane region" description="Helical" evidence="1">
    <location>
        <begin position="14"/>
        <end position="34"/>
    </location>
</feature>
<evidence type="ECO:0000313" key="2">
    <source>
        <dbReference type="EMBL" id="QFG74995.1"/>
    </source>
</evidence>
<feature type="transmembrane region" description="Helical" evidence="1">
    <location>
        <begin position="46"/>
        <end position="70"/>
    </location>
</feature>
<protein>
    <submittedName>
        <fullName evidence="2">Uncharacterized protein</fullName>
    </submittedName>
</protein>
<name>A0A5J6VLG4_9VIRU</name>